<accession>A0A0D8BD44</accession>
<dbReference type="AlphaFoldDB" id="A0A0D8BD44"/>
<proteinExistence type="predicted"/>
<gene>
    <name evidence="2" type="ORF">FF36_03738</name>
</gene>
<evidence type="ECO:0000313" key="3">
    <source>
        <dbReference type="Proteomes" id="UP000032545"/>
    </source>
</evidence>
<feature type="compositionally biased region" description="Basic and acidic residues" evidence="1">
    <location>
        <begin position="76"/>
        <end position="86"/>
    </location>
</feature>
<reference evidence="2 3" key="2">
    <citation type="journal article" date="2016" name="Genome Announc.">
        <title>Permanent Draft Genome Sequences for Two Variants of Frankia sp. Strain CpI1, the First Frankia Strain Isolated from Root Nodules of Comptonia peregrina.</title>
        <authorList>
            <person name="Oshone R."/>
            <person name="Hurst S.G.IV."/>
            <person name="Abebe-Akele F."/>
            <person name="Simpson S."/>
            <person name="Morris K."/>
            <person name="Thomas W.K."/>
            <person name="Tisa L.S."/>
        </authorList>
    </citation>
    <scope>NUCLEOTIDE SEQUENCE [LARGE SCALE GENOMIC DNA]</scope>
    <source>
        <strain evidence="3">CpI1-S</strain>
    </source>
</reference>
<evidence type="ECO:0000256" key="1">
    <source>
        <dbReference type="SAM" id="MobiDB-lite"/>
    </source>
</evidence>
<dbReference type="Proteomes" id="UP000032545">
    <property type="component" value="Unassembled WGS sequence"/>
</dbReference>
<feature type="compositionally biased region" description="Low complexity" evidence="1">
    <location>
        <begin position="1"/>
        <end position="13"/>
    </location>
</feature>
<reference evidence="3" key="1">
    <citation type="submission" date="2015-02" db="EMBL/GenBank/DDBJ databases">
        <title>Draft Genome of Frankia sp. CpI1-S.</title>
        <authorList>
            <person name="Oshone R.T."/>
            <person name="Ngom M."/>
            <person name="Ghodhbane-Gtari F."/>
            <person name="Gtari M."/>
            <person name="Morris K."/>
            <person name="Thomas K."/>
            <person name="Sen A."/>
            <person name="Tisa L.S."/>
        </authorList>
    </citation>
    <scope>NUCLEOTIDE SEQUENCE [LARGE SCALE GENOMIC DNA]</scope>
    <source>
        <strain evidence="3">CpI1-S</strain>
    </source>
</reference>
<feature type="compositionally biased region" description="Pro residues" evidence="1">
    <location>
        <begin position="20"/>
        <end position="32"/>
    </location>
</feature>
<name>A0A0D8BD44_9ACTN</name>
<dbReference type="PATRIC" id="fig|1502723.3.peg.3197"/>
<organism evidence="2 3">
    <name type="scientific">Frankia torreyi</name>
    <dbReference type="NCBI Taxonomy" id="1856"/>
    <lineage>
        <taxon>Bacteria</taxon>
        <taxon>Bacillati</taxon>
        <taxon>Actinomycetota</taxon>
        <taxon>Actinomycetes</taxon>
        <taxon>Frankiales</taxon>
        <taxon>Frankiaceae</taxon>
        <taxon>Frankia</taxon>
    </lineage>
</organism>
<feature type="compositionally biased region" description="Low complexity" evidence="1">
    <location>
        <begin position="33"/>
        <end position="48"/>
    </location>
</feature>
<comment type="caution">
    <text evidence="2">The sequence shown here is derived from an EMBL/GenBank/DDBJ whole genome shotgun (WGS) entry which is preliminary data.</text>
</comment>
<keyword evidence="3" id="KW-1185">Reference proteome</keyword>
<dbReference type="EMBL" id="JYFN01000029">
    <property type="protein sequence ID" value="KJE21985.1"/>
    <property type="molecule type" value="Genomic_DNA"/>
</dbReference>
<evidence type="ECO:0000313" key="2">
    <source>
        <dbReference type="EMBL" id="KJE21985.1"/>
    </source>
</evidence>
<sequence length="86" mass="8757">MGQAASGESASGEAGRRQPQQPPPQHAAPPPVGAAMAGAAAPRLTATAEKTREVSACPDGQVTPSVGVDSVMLRRTSKEASHTRQR</sequence>
<feature type="region of interest" description="Disordered" evidence="1">
    <location>
        <begin position="1"/>
        <end position="86"/>
    </location>
</feature>
<protein>
    <submittedName>
        <fullName evidence="2">Uncharacterized protein</fullName>
    </submittedName>
</protein>